<keyword evidence="8" id="KW-0067">ATP-binding</keyword>
<evidence type="ECO:0000256" key="6">
    <source>
        <dbReference type="ARBA" id="ARBA00022801"/>
    </source>
</evidence>
<evidence type="ECO:0000256" key="2">
    <source>
        <dbReference type="ARBA" id="ARBA00009046"/>
    </source>
</evidence>
<dbReference type="GO" id="GO:0004518">
    <property type="term" value="F:nuclease activity"/>
    <property type="evidence" value="ECO:0007669"/>
    <property type="project" value="UniProtKB-KW"/>
</dbReference>
<dbReference type="Gene3D" id="1.10.3210.30">
    <property type="match status" value="1"/>
</dbReference>
<evidence type="ECO:0000256" key="8">
    <source>
        <dbReference type="ARBA" id="ARBA00022840"/>
    </source>
</evidence>
<accession>A0AAE3HJ44</accession>
<proteinExistence type="inferred from homology"/>
<evidence type="ECO:0000256" key="1">
    <source>
        <dbReference type="ARBA" id="ARBA00006847"/>
    </source>
</evidence>
<dbReference type="EMBL" id="JANKAS010000020">
    <property type="protein sequence ID" value="MCR1900133.1"/>
    <property type="molecule type" value="Genomic_DNA"/>
</dbReference>
<dbReference type="InterPro" id="IPR038257">
    <property type="entry name" value="CRISPR-assoc_Cas3_HD_sf"/>
</dbReference>
<dbReference type="AlphaFoldDB" id="A0AAE3HJ44"/>
<dbReference type="SMART" id="SM00487">
    <property type="entry name" value="DEXDc"/>
    <property type="match status" value="1"/>
</dbReference>
<dbReference type="GO" id="GO:0005829">
    <property type="term" value="C:cytosol"/>
    <property type="evidence" value="ECO:0007669"/>
    <property type="project" value="TreeGrafter"/>
</dbReference>
<keyword evidence="7" id="KW-0347">Helicase</keyword>
<dbReference type="SUPFAM" id="SSF109604">
    <property type="entry name" value="HD-domain/PDEase-like"/>
    <property type="match status" value="1"/>
</dbReference>
<dbReference type="PROSITE" id="PS51192">
    <property type="entry name" value="HELICASE_ATP_BIND_1"/>
    <property type="match status" value="1"/>
</dbReference>
<keyword evidence="6" id="KW-0378">Hydrolase</keyword>
<keyword evidence="9" id="KW-0051">Antiviral defense</keyword>
<feature type="coiled-coil region" evidence="11">
    <location>
        <begin position="79"/>
        <end position="116"/>
    </location>
</feature>
<keyword evidence="4" id="KW-0479">Metal-binding</keyword>
<evidence type="ECO:0000313" key="14">
    <source>
        <dbReference type="EMBL" id="MCR1900133.1"/>
    </source>
</evidence>
<keyword evidence="11" id="KW-0175">Coiled coil</keyword>
<dbReference type="InterPro" id="IPR006474">
    <property type="entry name" value="Helicase_Cas3_CRISPR-ass_core"/>
</dbReference>
<dbReference type="GO" id="GO:0046872">
    <property type="term" value="F:metal ion binding"/>
    <property type="evidence" value="ECO:0007669"/>
    <property type="project" value="UniProtKB-KW"/>
</dbReference>
<evidence type="ECO:0000256" key="10">
    <source>
        <dbReference type="ARBA" id="ARBA00038437"/>
    </source>
</evidence>
<feature type="domain" description="HD Cas3-type" evidence="13">
    <location>
        <begin position="15"/>
        <end position="235"/>
    </location>
</feature>
<dbReference type="CDD" id="cd09641">
    <property type="entry name" value="Cas3''_I"/>
    <property type="match status" value="1"/>
</dbReference>
<dbReference type="InterPro" id="IPR006483">
    <property type="entry name" value="CRISPR-assoc_Cas3_HD"/>
</dbReference>
<dbReference type="InterPro" id="IPR001650">
    <property type="entry name" value="Helicase_C-like"/>
</dbReference>
<dbReference type="GO" id="GO:0003724">
    <property type="term" value="F:RNA helicase activity"/>
    <property type="evidence" value="ECO:0007669"/>
    <property type="project" value="TreeGrafter"/>
</dbReference>
<evidence type="ECO:0000256" key="4">
    <source>
        <dbReference type="ARBA" id="ARBA00022723"/>
    </source>
</evidence>
<reference evidence="14" key="1">
    <citation type="submission" date="2022-07" db="EMBL/GenBank/DDBJ databases">
        <title>Enhanced cultured diversity of the mouse gut microbiota enables custom-made synthetic communities.</title>
        <authorList>
            <person name="Afrizal A."/>
        </authorList>
    </citation>
    <scope>NUCLEOTIDE SEQUENCE</scope>
    <source>
        <strain evidence="14">DSM 28593</strain>
    </source>
</reference>
<comment type="similarity">
    <text evidence="1">In the N-terminal section; belongs to the CRISPR-associated nuclease Cas3-HD family.</text>
</comment>
<dbReference type="NCBIfam" id="TIGR01587">
    <property type="entry name" value="cas3_core"/>
    <property type="match status" value="1"/>
</dbReference>
<dbReference type="InterPro" id="IPR054712">
    <property type="entry name" value="Cas3-like_dom"/>
</dbReference>
<evidence type="ECO:0000259" key="13">
    <source>
        <dbReference type="PROSITE" id="PS51643"/>
    </source>
</evidence>
<evidence type="ECO:0000256" key="7">
    <source>
        <dbReference type="ARBA" id="ARBA00022806"/>
    </source>
</evidence>
<evidence type="ECO:0000256" key="5">
    <source>
        <dbReference type="ARBA" id="ARBA00022741"/>
    </source>
</evidence>
<evidence type="ECO:0000256" key="11">
    <source>
        <dbReference type="SAM" id="Coils"/>
    </source>
</evidence>
<dbReference type="GO" id="GO:0005524">
    <property type="term" value="F:ATP binding"/>
    <property type="evidence" value="ECO:0007669"/>
    <property type="project" value="UniProtKB-KW"/>
</dbReference>
<dbReference type="GO" id="GO:0016787">
    <property type="term" value="F:hydrolase activity"/>
    <property type="evidence" value="ECO:0007669"/>
    <property type="project" value="UniProtKB-KW"/>
</dbReference>
<organism evidence="14 15">
    <name type="scientific">Irregularibacter muris</name>
    <dbReference type="NCBI Taxonomy" id="1796619"/>
    <lineage>
        <taxon>Bacteria</taxon>
        <taxon>Bacillati</taxon>
        <taxon>Bacillota</taxon>
        <taxon>Clostridia</taxon>
        <taxon>Eubacteriales</taxon>
        <taxon>Eubacteriaceae</taxon>
        <taxon>Irregularibacter</taxon>
    </lineage>
</organism>
<feature type="domain" description="Helicase ATP-binding" evidence="12">
    <location>
        <begin position="279"/>
        <end position="462"/>
    </location>
</feature>
<dbReference type="SUPFAM" id="SSF52540">
    <property type="entry name" value="P-loop containing nucleoside triphosphate hydrolases"/>
    <property type="match status" value="1"/>
</dbReference>
<dbReference type="Gene3D" id="3.40.50.300">
    <property type="entry name" value="P-loop containing nucleotide triphosphate hydrolases"/>
    <property type="match status" value="2"/>
</dbReference>
<sequence length="783" mass="91491">MKKKLLAKSHKIANGIHKEQSVVEHTGDVVNVLDKIAAKIDFRGIDERFEKHLKVIAVLHDLGKINKKFQDKIDIANRMDILENKERLSEKDKENLKELRKEKEKINDERHNLLSGAFLKYIFDKLDIDGADRLILSKAIMLHHGSYEKYLEISSSQVEKAVFRDIEEGIFESDAYDYKEVEDYLKNELEIEIDFKDEFLDYEYMSNLNEDFRGEKKRQFRYMVYKGFLNLLDHLGSTQIREFSYFNPYDKDTMDTELINNIKEKTGLEKVKFKPMQKFMGENIDHHVLTVAFTGSGKTAADYRWLGKRKVFLVPNKISAESFYQDAEQILGEENVGLLHGDISLYVEDENIKENNEGISLSLRDISLARNFAKPYLIATVDQIMLSMFKYPGYEKTFASVYDSHITIDEVHLLEPKMFLIMICFVEFASKYLNAKFHLMTATLPDAYKEKIEGLKNSCGIEFIESNKDEVVEENKKVQLNIVNESNRDLFKIVDQALEDNKKVLIVKNTVKESIKIFNLLEEKYENKEIEINLLHSRFKFEDKKEKFKDILKQRGHIWVSTQSVEIALDLDFPVLISDNAPLDAIIQRMGRCNRHDRHEFGLVYIIDNKEKDVYDDKLKKQAMKLLKKSNGENLSMKDRKELLEDYYESDTVKKYYKEKFLNAEDEIRSIFGLRAGELDGEKIVFNYEPYLNLVDNKKEAGRLFRDIELNVKVILESDFERLRDGRSAFKEYQKKSVPVSKGVYFELNKHGGLKIEGGKLIVKDKLVSYDNKRGLVVNKLPK</sequence>
<comment type="similarity">
    <text evidence="10">Belongs to the DEAD box helicase family.</text>
</comment>
<comment type="caution">
    <text evidence="14">The sequence shown here is derived from an EMBL/GenBank/DDBJ whole genome shotgun (WGS) entry which is preliminary data.</text>
</comment>
<dbReference type="InterPro" id="IPR014001">
    <property type="entry name" value="Helicase_ATP-bd"/>
</dbReference>
<evidence type="ECO:0000313" key="15">
    <source>
        <dbReference type="Proteomes" id="UP001205748"/>
    </source>
</evidence>
<dbReference type="InterPro" id="IPR050079">
    <property type="entry name" value="DEAD_box_RNA_helicase"/>
</dbReference>
<dbReference type="SMART" id="SM00490">
    <property type="entry name" value="HELICc"/>
    <property type="match status" value="1"/>
</dbReference>
<keyword evidence="3" id="KW-0540">Nuclease</keyword>
<protein>
    <submittedName>
        <fullName evidence="14">CRISPR-associated helicase Cas3</fullName>
    </submittedName>
</protein>
<dbReference type="RefSeq" id="WP_257533181.1">
    <property type="nucleotide sequence ID" value="NZ_JANKAS010000020.1"/>
</dbReference>
<evidence type="ECO:0000256" key="3">
    <source>
        <dbReference type="ARBA" id="ARBA00022722"/>
    </source>
</evidence>
<evidence type="ECO:0000259" key="12">
    <source>
        <dbReference type="PROSITE" id="PS51192"/>
    </source>
</evidence>
<gene>
    <name evidence="14" type="primary">cas3</name>
    <name evidence="14" type="ORF">NSA47_14280</name>
</gene>
<name>A0AAE3HJ44_9FIRM</name>
<dbReference type="NCBIfam" id="TIGR01596">
    <property type="entry name" value="cas3_HD"/>
    <property type="match status" value="1"/>
</dbReference>
<dbReference type="PANTHER" id="PTHR47959:SF16">
    <property type="entry name" value="CRISPR-ASSOCIATED NUCLEASE_HELICASE CAS3-RELATED"/>
    <property type="match status" value="1"/>
</dbReference>
<evidence type="ECO:0000256" key="9">
    <source>
        <dbReference type="ARBA" id="ARBA00023118"/>
    </source>
</evidence>
<dbReference type="Pfam" id="PF22590">
    <property type="entry name" value="Cas3-like_C_2"/>
    <property type="match status" value="1"/>
</dbReference>
<dbReference type="PANTHER" id="PTHR47959">
    <property type="entry name" value="ATP-DEPENDENT RNA HELICASE RHLE-RELATED"/>
    <property type="match status" value="1"/>
</dbReference>
<keyword evidence="5" id="KW-0547">Nucleotide-binding</keyword>
<keyword evidence="15" id="KW-1185">Reference proteome</keyword>
<dbReference type="Proteomes" id="UP001205748">
    <property type="component" value="Unassembled WGS sequence"/>
</dbReference>
<dbReference type="PROSITE" id="PS51643">
    <property type="entry name" value="HD_CAS3"/>
    <property type="match status" value="1"/>
</dbReference>
<dbReference type="Pfam" id="PF18019">
    <property type="entry name" value="Cas3_HD"/>
    <property type="match status" value="1"/>
</dbReference>
<dbReference type="GO" id="GO:0051607">
    <property type="term" value="P:defense response to virus"/>
    <property type="evidence" value="ECO:0007669"/>
    <property type="project" value="UniProtKB-KW"/>
</dbReference>
<comment type="similarity">
    <text evidence="2">In the central section; belongs to the CRISPR-associated helicase Cas3 family.</text>
</comment>
<dbReference type="InterPro" id="IPR027417">
    <property type="entry name" value="P-loop_NTPase"/>
</dbReference>